<keyword evidence="4" id="KW-1185">Reference proteome</keyword>
<feature type="coiled-coil region" evidence="1">
    <location>
        <begin position="280"/>
        <end position="307"/>
    </location>
</feature>
<organism evidence="3 4">
    <name type="scientific">Leishmania martiniquensis</name>
    <dbReference type="NCBI Taxonomy" id="1580590"/>
    <lineage>
        <taxon>Eukaryota</taxon>
        <taxon>Discoba</taxon>
        <taxon>Euglenozoa</taxon>
        <taxon>Kinetoplastea</taxon>
        <taxon>Metakinetoplastina</taxon>
        <taxon>Trypanosomatida</taxon>
        <taxon>Trypanosomatidae</taxon>
        <taxon>Leishmaniinae</taxon>
        <taxon>Leishmania</taxon>
    </lineage>
</organism>
<keyword evidence="1" id="KW-0175">Coiled coil</keyword>
<evidence type="ECO:0000313" key="3">
    <source>
        <dbReference type="EMBL" id="KAG5471319.1"/>
    </source>
</evidence>
<dbReference type="OrthoDB" id="265135at2759"/>
<gene>
    <name evidence="3" type="ORF">LSCM1_01398</name>
</gene>
<dbReference type="EMBL" id="JAFEUZ010000031">
    <property type="protein sequence ID" value="KAG5471319.1"/>
    <property type="molecule type" value="Genomic_DNA"/>
</dbReference>
<feature type="compositionally biased region" description="Acidic residues" evidence="2">
    <location>
        <begin position="188"/>
        <end position="197"/>
    </location>
</feature>
<dbReference type="AlphaFoldDB" id="A0A836KCI0"/>
<feature type="region of interest" description="Disordered" evidence="2">
    <location>
        <begin position="117"/>
        <end position="204"/>
    </location>
</feature>
<reference evidence="4" key="2">
    <citation type="journal article" date="2021" name="Sci. Data">
        <title>Chromosome-scale genome sequencing, assembly and annotation of six genomes from subfamily Leishmaniinae.</title>
        <authorList>
            <person name="Almutairi H."/>
            <person name="Urbaniak M.D."/>
            <person name="Bates M.D."/>
            <person name="Jariyapan N."/>
            <person name="Kwakye-Nuako G."/>
            <person name="Thomaz Soccol V."/>
            <person name="Al-Salem W.S."/>
            <person name="Dillon R.J."/>
            <person name="Bates P.A."/>
            <person name="Gatherer D."/>
        </authorList>
    </citation>
    <scope>NUCLEOTIDE SEQUENCE [LARGE SCALE GENOMIC DNA]</scope>
</reference>
<feature type="compositionally biased region" description="Basic and acidic residues" evidence="2">
    <location>
        <begin position="162"/>
        <end position="171"/>
    </location>
</feature>
<proteinExistence type="predicted"/>
<evidence type="ECO:0000313" key="4">
    <source>
        <dbReference type="Proteomes" id="UP000673552"/>
    </source>
</evidence>
<accession>A0A836KCI0</accession>
<comment type="caution">
    <text evidence="3">The sequence shown here is derived from an EMBL/GenBank/DDBJ whole genome shotgun (WGS) entry which is preliminary data.</text>
</comment>
<dbReference type="RefSeq" id="XP_067176293.1">
    <property type="nucleotide sequence ID" value="XM_067319014.1"/>
</dbReference>
<dbReference type="Proteomes" id="UP000673552">
    <property type="component" value="Unassembled WGS sequence"/>
</dbReference>
<name>A0A836KCI0_9TRYP</name>
<dbReference type="GeneID" id="92511526"/>
<dbReference type="KEGG" id="lmat:92511526"/>
<evidence type="ECO:0000256" key="1">
    <source>
        <dbReference type="SAM" id="Coils"/>
    </source>
</evidence>
<feature type="region of interest" description="Disordered" evidence="2">
    <location>
        <begin position="716"/>
        <end position="765"/>
    </location>
</feature>
<sequence length="951" mass="102665">MSFFSLLFGNDVKIVKDRNPRARPGRAGKAAVRPRVGGDDVHRKELLKTPIGLVPIMSLRRFRGPKRSRLHTVAIPANRDRLSLWSLLLCQPEVYDPRVEAAPVPHLLDVNKPPVVRERAEQAGGQQPEHLVGGMRRGGDLVRKNPFSGASSGMGRFPGTSPREDVEGHSDDAEDEVMLSSVQNPSSDADEFAETDAESQSGESEAAEALLHPRAFQVFDTRRCWARSLTALPCWTAVTILSSTSPPPCGSVASAVDGTEGGAVSSRGSVASTERRLISRKELAKRRLQMRQQLKDAAKRAREYKRAWEALVAAAGPHANCGKEGEPAKQANWRCAEDGSLQSTETSDASSTSAVIISSLTNEALASLREDVQPLKYELPAPFSARLGHYTPLPKNGRGGTGAAVAALAGENEGAESCCSFSSDGSSQVVLDDELVNVETELPVIYGSFLRCRDSALKANAVGGGATPSRQHRKLPVASCGSQRIPAGKYALGSRAYVERVLFAQRRQQECALFALLTEAHRQARAVHLRLAQLYYYYVIPILAQYSTEEEVRGLERSLLQCGSGALRVFHTEFCMTTVRPACALQMSAAGGVPESVACRCQVQPVDYQLAEYRFEKAWRELFLEVKTYLGMQARDEAACSNVPALLELKDGAAPSNGTTSIGHGSVCVAATVLHSMELFERQRHTHSAARDAEEWLAWYYYYFLPHVQRASSAEERTAIQRSLLPPPPPSSTPECETETNDDGGESHVRATDPKSPQPHPLENEYLPLSWTRACDTAEREKVLGYRRDLKMRVIESALTARAAEVGGSAAESAVGRTSTISNAKPTSATIAISVAASRKMAGADATAASSELSALRHVPYSGDALSSAHEAAAIQMLATNVEADLEEESLRKPPSQLLDNAAISGQNYGAAEAGAADSEETEEEYDAVSMGAHQTVNAGCFGLSFFSVFD</sequence>
<protein>
    <submittedName>
        <fullName evidence="3">Uncharacterized protein</fullName>
    </submittedName>
</protein>
<evidence type="ECO:0000256" key="2">
    <source>
        <dbReference type="SAM" id="MobiDB-lite"/>
    </source>
</evidence>
<reference evidence="4" key="1">
    <citation type="journal article" date="2021" name="Microbiol. Resour. Announc.">
        <title>LGAAP: Leishmaniinae Genome Assembly and Annotation Pipeline.</title>
        <authorList>
            <person name="Almutairi H."/>
            <person name="Urbaniak M.D."/>
            <person name="Bates M.D."/>
            <person name="Jariyapan N."/>
            <person name="Kwakye-Nuako G."/>
            <person name="Thomaz-Soccol V."/>
            <person name="Al-Salem W.S."/>
            <person name="Dillon R.J."/>
            <person name="Bates P.A."/>
            <person name="Gatherer D."/>
        </authorList>
    </citation>
    <scope>NUCLEOTIDE SEQUENCE [LARGE SCALE GENOMIC DNA]</scope>
</reference>